<evidence type="ECO:0000313" key="3">
    <source>
        <dbReference type="Proteomes" id="UP000019591"/>
    </source>
</evidence>
<feature type="region of interest" description="Disordered" evidence="1">
    <location>
        <begin position="76"/>
        <end position="96"/>
    </location>
</feature>
<dbReference type="EMBL" id="CP007452">
    <property type="protein sequence ID" value="AHM56727.1"/>
    <property type="molecule type" value="Genomic_DNA"/>
</dbReference>
<dbReference type="STRING" id="1286171.EAL2_c14320"/>
<gene>
    <name evidence="2" type="ORF">EAL2_c14320</name>
</gene>
<reference evidence="2 3" key="1">
    <citation type="journal article" date="2014" name="Genome Announc.">
        <title>Complete Genome Sequence of Amino Acid-Utilizing Eubacterium acidaminophilum al-2 (DSM 3953).</title>
        <authorList>
            <person name="Poehlein A."/>
            <person name="Andreesen J.R."/>
            <person name="Daniel R."/>
        </authorList>
    </citation>
    <scope>NUCLEOTIDE SEQUENCE [LARGE SCALE GENOMIC DNA]</scope>
    <source>
        <strain evidence="2 3">DSM 3953</strain>
    </source>
</reference>
<dbReference type="KEGG" id="eac:EAL2_c14320"/>
<proteinExistence type="predicted"/>
<evidence type="ECO:0000256" key="1">
    <source>
        <dbReference type="SAM" id="MobiDB-lite"/>
    </source>
</evidence>
<dbReference type="HOGENOM" id="CLU_1774607_0_0_9"/>
<accession>W8TKM1</accession>
<protein>
    <submittedName>
        <fullName evidence="2">Uncharacterized protein</fullName>
    </submittedName>
</protein>
<evidence type="ECO:0000313" key="2">
    <source>
        <dbReference type="EMBL" id="AHM56727.1"/>
    </source>
</evidence>
<dbReference type="PATRIC" id="fig|1286171.3.peg.1383"/>
<organism evidence="2 3">
    <name type="scientific">Peptoclostridium acidaminophilum DSM 3953</name>
    <dbReference type="NCBI Taxonomy" id="1286171"/>
    <lineage>
        <taxon>Bacteria</taxon>
        <taxon>Bacillati</taxon>
        <taxon>Bacillota</taxon>
        <taxon>Clostridia</taxon>
        <taxon>Peptostreptococcales</taxon>
        <taxon>Peptoclostridiaceae</taxon>
        <taxon>Peptoclostridium</taxon>
    </lineage>
</organism>
<dbReference type="AlphaFoldDB" id="W8TKM1"/>
<dbReference type="eggNOG" id="ENOG502ZWYM">
    <property type="taxonomic scope" value="Bacteria"/>
</dbReference>
<keyword evidence="3" id="KW-1185">Reference proteome</keyword>
<name>W8TKM1_PEPAC</name>
<dbReference type="Proteomes" id="UP000019591">
    <property type="component" value="Chromosome"/>
</dbReference>
<sequence length="146" mass="16512">MDGILWIIFLIIINNILGKKKKASMQQKPKAQQLRKVKPAGKGIEDYFKDIAQKVQEQYQLEKQARTEGVSVEVIEPPKMAKSAPKKQPVRPAATAISDEYDESHPIYGSSQISSGITLFEQREDLVRGIIYSEILSKPISMRKKN</sequence>